<organism evidence="1 2">
    <name type="scientific">Xylaria grammica</name>
    <dbReference type="NCBI Taxonomy" id="363999"/>
    <lineage>
        <taxon>Eukaryota</taxon>
        <taxon>Fungi</taxon>
        <taxon>Dikarya</taxon>
        <taxon>Ascomycota</taxon>
        <taxon>Pezizomycotina</taxon>
        <taxon>Sordariomycetes</taxon>
        <taxon>Xylariomycetidae</taxon>
        <taxon>Xylariales</taxon>
        <taxon>Xylariaceae</taxon>
        <taxon>Xylaria</taxon>
    </lineage>
</organism>
<sequence>MAEPAKFTATDNFEHRYAEPIVLRKALIELGFKDEDIKIRATEAKGLDVQLPREVTKEQKQFIYQKFVDAKYAKRAPPQILDDEDE</sequence>
<dbReference type="Proteomes" id="UP000286045">
    <property type="component" value="Unassembled WGS sequence"/>
</dbReference>
<dbReference type="AlphaFoldDB" id="A0A439DAL4"/>
<evidence type="ECO:0000313" key="1">
    <source>
        <dbReference type="EMBL" id="RWA11457.1"/>
    </source>
</evidence>
<name>A0A439DAL4_9PEZI</name>
<proteinExistence type="predicted"/>
<dbReference type="EMBL" id="RYZI01000079">
    <property type="protein sequence ID" value="RWA11457.1"/>
    <property type="molecule type" value="Genomic_DNA"/>
</dbReference>
<evidence type="ECO:0000313" key="2">
    <source>
        <dbReference type="Proteomes" id="UP000286045"/>
    </source>
</evidence>
<accession>A0A439DAL4</accession>
<gene>
    <name evidence="1" type="ORF">EKO27_g3650</name>
</gene>
<protein>
    <submittedName>
        <fullName evidence="1">Uncharacterized protein</fullName>
    </submittedName>
</protein>
<keyword evidence="2" id="KW-1185">Reference proteome</keyword>
<comment type="caution">
    <text evidence="1">The sequence shown here is derived from an EMBL/GenBank/DDBJ whole genome shotgun (WGS) entry which is preliminary data.</text>
</comment>
<reference evidence="1 2" key="1">
    <citation type="submission" date="2018-12" db="EMBL/GenBank/DDBJ databases">
        <title>Draft genome sequence of Xylaria grammica IHI A82.</title>
        <authorList>
            <person name="Buettner E."/>
            <person name="Kellner H."/>
        </authorList>
    </citation>
    <scope>NUCLEOTIDE SEQUENCE [LARGE SCALE GENOMIC DNA]</scope>
    <source>
        <strain evidence="1 2">IHI A82</strain>
    </source>
</reference>